<keyword evidence="4" id="KW-1185">Reference proteome</keyword>
<protein>
    <submittedName>
        <fullName evidence="5">SWIM-type domain-containing protein</fullName>
    </submittedName>
</protein>
<dbReference type="PROSITE" id="PS50073">
    <property type="entry name" value="COPPER_FIST_2"/>
    <property type="match status" value="1"/>
</dbReference>
<dbReference type="Proteomes" id="UP000887574">
    <property type="component" value="Unplaced"/>
</dbReference>
<dbReference type="InterPro" id="IPR001083">
    <property type="entry name" value="Cu_fist_DNA-bd_dom"/>
</dbReference>
<evidence type="ECO:0000259" key="2">
    <source>
        <dbReference type="PROSITE" id="PS50073"/>
    </source>
</evidence>
<proteinExistence type="predicted"/>
<evidence type="ECO:0000256" key="1">
    <source>
        <dbReference type="PROSITE-ProRule" id="PRU00325"/>
    </source>
</evidence>
<evidence type="ECO:0000259" key="3">
    <source>
        <dbReference type="PROSITE" id="PS50966"/>
    </source>
</evidence>
<accession>A0A915EA82</accession>
<dbReference type="WBParaSite" id="jg4514">
    <property type="protein sequence ID" value="jg4514"/>
    <property type="gene ID" value="jg4514"/>
</dbReference>
<keyword evidence="1" id="KW-0862">Zinc</keyword>
<name>A0A915EA82_9BILA</name>
<dbReference type="PROSITE" id="PS50966">
    <property type="entry name" value="ZF_SWIM"/>
    <property type="match status" value="1"/>
</dbReference>
<evidence type="ECO:0000313" key="5">
    <source>
        <dbReference type="WBParaSite" id="jg4514"/>
    </source>
</evidence>
<keyword evidence="1" id="KW-0863">Zinc-finger</keyword>
<dbReference type="AlphaFoldDB" id="A0A915EA82"/>
<sequence>MADGDRAITTAASNVWPISLRLMCWFHAMKNIRKWAKDIKLDKQTRIWIYKQLSFLQCAASSQEFVKAACSLQDSLDQLSRKNQVILLSKYIIENWIHSDYCNWYEGASDNVSTNNSLESRNRVIKACEVVGKNLPLQKFMGQMKLMVENCSLSPDHQSPAKVPSIAPDVYRQAYQLEKEKRSMVSFGSAYLLPSKSGLHKNLVETFAALHSLPSYTNWELYKENRSAIHILNHSNGWPNFYCCTCPVGIKKSPCKHSVMLMKIKGILSYPRDATAEPLLQKKKRGRPSN</sequence>
<dbReference type="GO" id="GO:0003700">
    <property type="term" value="F:DNA-binding transcription factor activity"/>
    <property type="evidence" value="ECO:0007669"/>
    <property type="project" value="InterPro"/>
</dbReference>
<reference evidence="5" key="1">
    <citation type="submission" date="2022-11" db="UniProtKB">
        <authorList>
            <consortium name="WormBaseParasite"/>
        </authorList>
    </citation>
    <scope>IDENTIFICATION</scope>
</reference>
<dbReference type="GO" id="GO:0003677">
    <property type="term" value="F:DNA binding"/>
    <property type="evidence" value="ECO:0007669"/>
    <property type="project" value="InterPro"/>
</dbReference>
<feature type="domain" description="Copper-fist" evidence="2">
    <location>
        <begin position="241"/>
        <end position="289"/>
    </location>
</feature>
<organism evidence="4 5">
    <name type="scientific">Ditylenchus dipsaci</name>
    <dbReference type="NCBI Taxonomy" id="166011"/>
    <lineage>
        <taxon>Eukaryota</taxon>
        <taxon>Metazoa</taxon>
        <taxon>Ecdysozoa</taxon>
        <taxon>Nematoda</taxon>
        <taxon>Chromadorea</taxon>
        <taxon>Rhabditida</taxon>
        <taxon>Tylenchina</taxon>
        <taxon>Tylenchomorpha</taxon>
        <taxon>Sphaerularioidea</taxon>
        <taxon>Anguinidae</taxon>
        <taxon>Anguininae</taxon>
        <taxon>Ditylenchus</taxon>
    </lineage>
</organism>
<dbReference type="GO" id="GO:0008270">
    <property type="term" value="F:zinc ion binding"/>
    <property type="evidence" value="ECO:0007669"/>
    <property type="project" value="UniProtKB-KW"/>
</dbReference>
<keyword evidence="1" id="KW-0479">Metal-binding</keyword>
<dbReference type="InterPro" id="IPR007527">
    <property type="entry name" value="Znf_SWIM"/>
</dbReference>
<dbReference type="GO" id="GO:0005507">
    <property type="term" value="F:copper ion binding"/>
    <property type="evidence" value="ECO:0007669"/>
    <property type="project" value="InterPro"/>
</dbReference>
<evidence type="ECO:0000313" key="4">
    <source>
        <dbReference type="Proteomes" id="UP000887574"/>
    </source>
</evidence>
<feature type="domain" description="SWIM-type" evidence="3">
    <location>
        <begin position="229"/>
        <end position="266"/>
    </location>
</feature>